<dbReference type="AlphaFoldDB" id="A0A1I8AUQ1"/>
<dbReference type="Proteomes" id="UP000095287">
    <property type="component" value="Unplaced"/>
</dbReference>
<protein>
    <submittedName>
        <fullName evidence="8">G_PROTEIN_RECEP_F1_2 domain-containing protein</fullName>
    </submittedName>
</protein>
<dbReference type="CDD" id="cd00637">
    <property type="entry name" value="7tm_classA_rhodopsin-like"/>
    <property type="match status" value="1"/>
</dbReference>
<feature type="domain" description="G-protein coupled receptors family 1 profile" evidence="6">
    <location>
        <begin position="28"/>
        <end position="281"/>
    </location>
</feature>
<evidence type="ECO:0000256" key="1">
    <source>
        <dbReference type="ARBA" id="ARBA00004370"/>
    </source>
</evidence>
<dbReference type="InterPro" id="IPR019430">
    <property type="entry name" value="7TM_GPCR_serpentine_rcpt_Srx"/>
</dbReference>
<dbReference type="InterPro" id="IPR017452">
    <property type="entry name" value="GPCR_Rhodpsn_7TM"/>
</dbReference>
<dbReference type="Pfam" id="PF10328">
    <property type="entry name" value="7TM_GPCR_Srx"/>
    <property type="match status" value="1"/>
</dbReference>
<evidence type="ECO:0000256" key="3">
    <source>
        <dbReference type="ARBA" id="ARBA00022989"/>
    </source>
</evidence>
<dbReference type="PROSITE" id="PS50262">
    <property type="entry name" value="G_PROTEIN_RECEP_F1_2"/>
    <property type="match status" value="1"/>
</dbReference>
<reference evidence="8" key="1">
    <citation type="submission" date="2016-11" db="UniProtKB">
        <authorList>
            <consortium name="WormBaseParasite"/>
        </authorList>
    </citation>
    <scope>IDENTIFICATION</scope>
</reference>
<dbReference type="PANTHER" id="PTHR23017:SF21">
    <property type="entry name" value="7TM GPCR SERPENTINE RECEPTOR CLASS X (SRX) DOMAIN-CONTAINING PROTEIN"/>
    <property type="match status" value="1"/>
</dbReference>
<feature type="transmembrane region" description="Helical" evidence="5">
    <location>
        <begin position="12"/>
        <end position="37"/>
    </location>
</feature>
<keyword evidence="7" id="KW-1185">Reference proteome</keyword>
<evidence type="ECO:0000256" key="5">
    <source>
        <dbReference type="SAM" id="Phobius"/>
    </source>
</evidence>
<feature type="transmembrane region" description="Helical" evidence="5">
    <location>
        <begin position="261"/>
        <end position="281"/>
    </location>
</feature>
<sequence length="310" mass="34910">MQGRGEPTTKDIILGVTMFVFCFVLVLLGILNVYIVLKVETFHNAFGWFWLTRTGCELISNIAHIFYTAPVTIFQPRNIPISVGFGTYFVSAGSVFAGCLVHLAVSINRFIAVYRPLQYKFIFSKGNCIKIIAISILPVVISIILHLILPCNTVAYSPVMYDYTVLSDKSDICTNYIQLTTVLNSFCVGICIITIIIDLSTLCKIVHIRMIRKAKKDDKLFLRDIRFFIQASLQNVTMAIATAFITTANNHYSVEGEVTRLVGFYSVLAAHLCNTLSLIVFNPEVRRRLFSPKISYISRSPVPFARESKY</sequence>
<feature type="transmembrane region" description="Helical" evidence="5">
    <location>
        <begin position="183"/>
        <end position="206"/>
    </location>
</feature>
<dbReference type="SUPFAM" id="SSF81321">
    <property type="entry name" value="Family A G protein-coupled receptor-like"/>
    <property type="match status" value="1"/>
</dbReference>
<dbReference type="GO" id="GO:0016020">
    <property type="term" value="C:membrane"/>
    <property type="evidence" value="ECO:0007669"/>
    <property type="project" value="UniProtKB-SubCell"/>
</dbReference>
<accession>A0A1I8AUQ1</accession>
<dbReference type="WBParaSite" id="L893_g9369.t1">
    <property type="protein sequence ID" value="L893_g9369.t1"/>
    <property type="gene ID" value="L893_g9369"/>
</dbReference>
<keyword evidence="2 5" id="KW-0812">Transmembrane</keyword>
<keyword evidence="4 5" id="KW-0472">Membrane</keyword>
<evidence type="ECO:0000259" key="6">
    <source>
        <dbReference type="PROSITE" id="PS50262"/>
    </source>
</evidence>
<feature type="transmembrane region" description="Helical" evidence="5">
    <location>
        <begin position="128"/>
        <end position="149"/>
    </location>
</feature>
<organism evidence="7 8">
    <name type="scientific">Steinernema glaseri</name>
    <dbReference type="NCBI Taxonomy" id="37863"/>
    <lineage>
        <taxon>Eukaryota</taxon>
        <taxon>Metazoa</taxon>
        <taxon>Ecdysozoa</taxon>
        <taxon>Nematoda</taxon>
        <taxon>Chromadorea</taxon>
        <taxon>Rhabditida</taxon>
        <taxon>Tylenchina</taxon>
        <taxon>Panagrolaimomorpha</taxon>
        <taxon>Strongyloidoidea</taxon>
        <taxon>Steinernematidae</taxon>
        <taxon>Steinernema</taxon>
    </lineage>
</organism>
<evidence type="ECO:0000256" key="2">
    <source>
        <dbReference type="ARBA" id="ARBA00022692"/>
    </source>
</evidence>
<evidence type="ECO:0000313" key="7">
    <source>
        <dbReference type="Proteomes" id="UP000095287"/>
    </source>
</evidence>
<evidence type="ECO:0000256" key="4">
    <source>
        <dbReference type="ARBA" id="ARBA00023136"/>
    </source>
</evidence>
<dbReference type="Gene3D" id="1.20.1070.10">
    <property type="entry name" value="Rhodopsin 7-helix transmembrane proteins"/>
    <property type="match status" value="1"/>
</dbReference>
<comment type="subcellular location">
    <subcellularLocation>
        <location evidence="1">Membrane</location>
    </subcellularLocation>
</comment>
<name>A0A1I8AUQ1_9BILA</name>
<feature type="transmembrane region" description="Helical" evidence="5">
    <location>
        <begin position="85"/>
        <end position="107"/>
    </location>
</feature>
<keyword evidence="3 5" id="KW-1133">Transmembrane helix</keyword>
<proteinExistence type="predicted"/>
<dbReference type="PANTHER" id="PTHR23017">
    <property type="entry name" value="SERPENTINE RECEPTOR, CLASS X"/>
    <property type="match status" value="1"/>
</dbReference>
<evidence type="ECO:0000313" key="8">
    <source>
        <dbReference type="WBParaSite" id="L893_g9369.t1"/>
    </source>
</evidence>
<feature type="transmembrane region" description="Helical" evidence="5">
    <location>
        <begin position="227"/>
        <end position="249"/>
    </location>
</feature>